<gene>
    <name evidence="7" type="primary">surE</name>
    <name evidence="9" type="ORF">OP10G_0468</name>
</gene>
<dbReference type="InterPro" id="IPR036523">
    <property type="entry name" value="SurE-like_sf"/>
</dbReference>
<keyword evidence="3 7" id="KW-0963">Cytoplasm</keyword>
<evidence type="ECO:0000256" key="1">
    <source>
        <dbReference type="ARBA" id="ARBA00000815"/>
    </source>
</evidence>
<dbReference type="InterPro" id="IPR002828">
    <property type="entry name" value="SurE-like_Pase/nucleotidase"/>
</dbReference>
<dbReference type="GO" id="GO:0005737">
    <property type="term" value="C:cytoplasm"/>
    <property type="evidence" value="ECO:0007669"/>
    <property type="project" value="UniProtKB-SubCell"/>
</dbReference>
<dbReference type="GO" id="GO:0000166">
    <property type="term" value="F:nucleotide binding"/>
    <property type="evidence" value="ECO:0007669"/>
    <property type="project" value="UniProtKB-KW"/>
</dbReference>
<comment type="function">
    <text evidence="7">Nucleotidase that shows phosphatase activity on nucleoside 5'-monophosphates.</text>
</comment>
<evidence type="ECO:0000256" key="7">
    <source>
        <dbReference type="HAMAP-Rule" id="MF_00060"/>
    </source>
</evidence>
<keyword evidence="5 7" id="KW-0547">Nucleotide-binding</keyword>
<dbReference type="SUPFAM" id="SSF64167">
    <property type="entry name" value="SurE-like"/>
    <property type="match status" value="1"/>
</dbReference>
<dbReference type="GO" id="GO:0008253">
    <property type="term" value="F:5'-nucleotidase activity"/>
    <property type="evidence" value="ECO:0007669"/>
    <property type="project" value="UniProtKB-UniRule"/>
</dbReference>
<keyword evidence="6 7" id="KW-0378">Hydrolase</keyword>
<dbReference type="HAMAP" id="MF_00060">
    <property type="entry name" value="SurE"/>
    <property type="match status" value="1"/>
</dbReference>
<comment type="subcellular location">
    <subcellularLocation>
        <location evidence="7">Cytoplasm</location>
    </subcellularLocation>
</comment>
<evidence type="ECO:0000256" key="5">
    <source>
        <dbReference type="ARBA" id="ARBA00022741"/>
    </source>
</evidence>
<keyword evidence="4 7" id="KW-0479">Metal-binding</keyword>
<comment type="similarity">
    <text evidence="2 7">Belongs to the SurE nucleotidase family.</text>
</comment>
<feature type="binding site" evidence="7">
    <location>
        <position position="6"/>
    </location>
    <ligand>
        <name>a divalent metal cation</name>
        <dbReference type="ChEBI" id="CHEBI:60240"/>
    </ligand>
</feature>
<evidence type="ECO:0000313" key="9">
    <source>
        <dbReference type="EMBL" id="AIE83836.1"/>
    </source>
</evidence>
<dbReference type="InterPro" id="IPR030048">
    <property type="entry name" value="SurE"/>
</dbReference>
<dbReference type="GO" id="GO:0046872">
    <property type="term" value="F:metal ion binding"/>
    <property type="evidence" value="ECO:0007669"/>
    <property type="project" value="UniProtKB-UniRule"/>
</dbReference>
<dbReference type="AlphaFoldDB" id="A0A068NJZ8"/>
<evidence type="ECO:0000256" key="6">
    <source>
        <dbReference type="ARBA" id="ARBA00022801"/>
    </source>
</evidence>
<protein>
    <recommendedName>
        <fullName evidence="7">5'-nucleotidase SurE</fullName>
        <ecNumber evidence="7">3.1.3.5</ecNumber>
    </recommendedName>
    <alternativeName>
        <fullName evidence="7">Nucleoside 5'-monophosphate phosphohydrolase</fullName>
    </alternativeName>
</protein>
<evidence type="ECO:0000256" key="3">
    <source>
        <dbReference type="ARBA" id="ARBA00022490"/>
    </source>
</evidence>
<feature type="binding site" evidence="7">
    <location>
        <position position="5"/>
    </location>
    <ligand>
        <name>a divalent metal cation</name>
        <dbReference type="ChEBI" id="CHEBI:60240"/>
    </ligand>
</feature>
<dbReference type="GO" id="GO:0008254">
    <property type="term" value="F:3'-nucleotidase activity"/>
    <property type="evidence" value="ECO:0007669"/>
    <property type="project" value="TreeGrafter"/>
</dbReference>
<keyword evidence="10" id="KW-1185">Reference proteome</keyword>
<dbReference type="Pfam" id="PF01975">
    <property type="entry name" value="SurE"/>
    <property type="match status" value="1"/>
</dbReference>
<dbReference type="NCBIfam" id="NF001490">
    <property type="entry name" value="PRK00346.1-4"/>
    <property type="match status" value="1"/>
</dbReference>
<dbReference type="Gene3D" id="3.40.1210.10">
    <property type="entry name" value="Survival protein SurE-like phosphatase/nucleotidase"/>
    <property type="match status" value="1"/>
</dbReference>
<dbReference type="EC" id="3.1.3.5" evidence="7"/>
<comment type="cofactor">
    <cofactor evidence="7">
        <name>a divalent metal cation</name>
        <dbReference type="ChEBI" id="CHEBI:60240"/>
    </cofactor>
    <text evidence="7">Binds 1 divalent metal cation per subunit.</text>
</comment>
<feature type="binding site" evidence="7">
    <location>
        <position position="91"/>
    </location>
    <ligand>
        <name>a divalent metal cation</name>
        <dbReference type="ChEBI" id="CHEBI:60240"/>
    </ligand>
</feature>
<dbReference type="KEGG" id="fgi:OP10G_0468"/>
<dbReference type="EMBL" id="CP007139">
    <property type="protein sequence ID" value="AIE83836.1"/>
    <property type="molecule type" value="Genomic_DNA"/>
</dbReference>
<dbReference type="GO" id="GO:0004309">
    <property type="term" value="F:exopolyphosphatase activity"/>
    <property type="evidence" value="ECO:0007669"/>
    <property type="project" value="TreeGrafter"/>
</dbReference>
<dbReference type="Proteomes" id="UP000027982">
    <property type="component" value="Chromosome"/>
</dbReference>
<dbReference type="PANTHER" id="PTHR30457:SF12">
    <property type="entry name" value="5'_3'-NUCLEOTIDASE SURE"/>
    <property type="match status" value="1"/>
</dbReference>
<evidence type="ECO:0000256" key="2">
    <source>
        <dbReference type="ARBA" id="ARBA00011062"/>
    </source>
</evidence>
<sequence>MVTNDDGIRAPGIRILTDVAKRFGLVKVVAPDRERSACGHSMTMRDPLRVTEFEWDGCEAFEVSGVPTDCVNVGLSFGWPDGCDLILSGVNNGPNLGFDVTYSGTVAAAMEGTILGVPSIAVSMASLVTGAPIHYDTGLAWLEENLERLIQAPTKPLTFLNVNIPNVSDPIEIRGIRATPMGQRVYVNRIERRDDPWGRPYFWQGGVTVMTADQPGTDVQAITEGFVSVTPVSLDWTDYGHLGSLERAIIPRHEV</sequence>
<comment type="catalytic activity">
    <reaction evidence="1 7">
        <text>a ribonucleoside 5'-phosphate + H2O = a ribonucleoside + phosphate</text>
        <dbReference type="Rhea" id="RHEA:12484"/>
        <dbReference type="ChEBI" id="CHEBI:15377"/>
        <dbReference type="ChEBI" id="CHEBI:18254"/>
        <dbReference type="ChEBI" id="CHEBI:43474"/>
        <dbReference type="ChEBI" id="CHEBI:58043"/>
        <dbReference type="EC" id="3.1.3.5"/>
    </reaction>
</comment>
<feature type="binding site" evidence="7">
    <location>
        <position position="36"/>
    </location>
    <ligand>
        <name>a divalent metal cation</name>
        <dbReference type="ChEBI" id="CHEBI:60240"/>
    </ligand>
</feature>
<dbReference type="NCBIfam" id="TIGR00087">
    <property type="entry name" value="surE"/>
    <property type="match status" value="1"/>
</dbReference>
<evidence type="ECO:0000313" key="10">
    <source>
        <dbReference type="Proteomes" id="UP000027982"/>
    </source>
</evidence>
<dbReference type="STRING" id="661478.OP10G_0468"/>
<dbReference type="PANTHER" id="PTHR30457">
    <property type="entry name" value="5'-NUCLEOTIDASE SURE"/>
    <property type="match status" value="1"/>
</dbReference>
<feature type="domain" description="Survival protein SurE-like phosphatase/nucleotidase" evidence="8">
    <location>
        <begin position="1"/>
        <end position="186"/>
    </location>
</feature>
<evidence type="ECO:0000256" key="4">
    <source>
        <dbReference type="ARBA" id="ARBA00022723"/>
    </source>
</evidence>
<proteinExistence type="inferred from homology"/>
<dbReference type="eggNOG" id="COG0496">
    <property type="taxonomic scope" value="Bacteria"/>
</dbReference>
<organism evidence="9 10">
    <name type="scientific">Fimbriimonas ginsengisoli Gsoil 348</name>
    <dbReference type="NCBI Taxonomy" id="661478"/>
    <lineage>
        <taxon>Bacteria</taxon>
        <taxon>Bacillati</taxon>
        <taxon>Armatimonadota</taxon>
        <taxon>Fimbriimonadia</taxon>
        <taxon>Fimbriimonadales</taxon>
        <taxon>Fimbriimonadaceae</taxon>
        <taxon>Fimbriimonas</taxon>
    </lineage>
</organism>
<accession>A0A068NJZ8</accession>
<name>A0A068NJZ8_FIMGI</name>
<dbReference type="HOGENOM" id="CLU_045192_1_2_0"/>
<evidence type="ECO:0000259" key="8">
    <source>
        <dbReference type="Pfam" id="PF01975"/>
    </source>
</evidence>
<reference evidence="9 10" key="1">
    <citation type="journal article" date="2014" name="PLoS ONE">
        <title>The first complete genome sequence of the class fimbriimonadia in the phylum armatimonadetes.</title>
        <authorList>
            <person name="Hu Z.Y."/>
            <person name="Wang Y.Z."/>
            <person name="Im W.T."/>
            <person name="Wang S.Y."/>
            <person name="Zhao G.P."/>
            <person name="Zheng H.J."/>
            <person name="Quan Z.X."/>
        </authorList>
    </citation>
    <scope>NUCLEOTIDE SEQUENCE [LARGE SCALE GENOMIC DNA]</scope>
    <source>
        <strain evidence="9">Gsoil 348</strain>
    </source>
</reference>